<dbReference type="SMART" id="SM01185">
    <property type="entry name" value="EFP"/>
    <property type="match status" value="1"/>
</dbReference>
<comment type="function">
    <text evidence="7">Involved in peptide bond synthesis. Stimulates efficient translation and peptide-bond synthesis on native or reconstituted 70S ribosomes in vitro. Probably functions indirectly by altering the affinity of the ribosome for aminoacyl-tRNA, thus increasing their reactivity as acceptors for peptidyl transferase.</text>
</comment>
<dbReference type="STRING" id="1409788.NC99_27070"/>
<dbReference type="PATRIC" id="fig|1409788.3.peg.2791"/>
<proteinExistence type="inferred from homology"/>
<dbReference type="UniPathway" id="UPA00345"/>
<evidence type="ECO:0000256" key="5">
    <source>
        <dbReference type="ARBA" id="ARBA00022768"/>
    </source>
</evidence>
<evidence type="ECO:0000256" key="1">
    <source>
        <dbReference type="ARBA" id="ARBA00004496"/>
    </source>
</evidence>
<dbReference type="EMBL" id="LGIA01000161">
    <property type="protein sequence ID" value="KOH44477.1"/>
    <property type="molecule type" value="Genomic_DNA"/>
</dbReference>
<dbReference type="RefSeq" id="WP_053184161.1">
    <property type="nucleotide sequence ID" value="NZ_LGIA01000161.1"/>
</dbReference>
<dbReference type="PANTHER" id="PTHR30053:SF12">
    <property type="entry name" value="ELONGATION FACTOR P (EF-P) FAMILY PROTEIN"/>
    <property type="match status" value="1"/>
</dbReference>
<dbReference type="SUPFAM" id="SSF50104">
    <property type="entry name" value="Translation proteins SH3-like domain"/>
    <property type="match status" value="1"/>
</dbReference>
<dbReference type="Gene3D" id="2.40.50.140">
    <property type="entry name" value="Nucleic acid-binding proteins"/>
    <property type="match status" value="2"/>
</dbReference>
<evidence type="ECO:0000256" key="7">
    <source>
        <dbReference type="HAMAP-Rule" id="MF_00141"/>
    </source>
</evidence>
<keyword evidence="5 7" id="KW-0251">Elongation factor</keyword>
<dbReference type="GO" id="GO:0043043">
    <property type="term" value="P:peptide biosynthetic process"/>
    <property type="evidence" value="ECO:0007669"/>
    <property type="project" value="InterPro"/>
</dbReference>
<accession>A0A0L8V8E6</accession>
<dbReference type="InterPro" id="IPR012340">
    <property type="entry name" value="NA-bd_OB-fold"/>
</dbReference>
<comment type="subcellular location">
    <subcellularLocation>
        <location evidence="1 7">Cytoplasm</location>
    </subcellularLocation>
</comment>
<evidence type="ECO:0000256" key="8">
    <source>
        <dbReference type="NCBIfam" id="TIGR00038"/>
    </source>
</evidence>
<dbReference type="CDD" id="cd04470">
    <property type="entry name" value="S1_EF-P_repeat_1"/>
    <property type="match status" value="1"/>
</dbReference>
<dbReference type="Proteomes" id="UP000036958">
    <property type="component" value="Unassembled WGS sequence"/>
</dbReference>
<dbReference type="HAMAP" id="MF_00141">
    <property type="entry name" value="EF_P"/>
    <property type="match status" value="1"/>
</dbReference>
<evidence type="ECO:0000256" key="3">
    <source>
        <dbReference type="ARBA" id="ARBA00009479"/>
    </source>
</evidence>
<gene>
    <name evidence="7" type="primary">efp</name>
    <name evidence="12" type="ORF">NC99_27070</name>
</gene>
<dbReference type="SMART" id="SM00841">
    <property type="entry name" value="Elong-fact-P_C"/>
    <property type="match status" value="1"/>
</dbReference>
<evidence type="ECO:0000256" key="6">
    <source>
        <dbReference type="ARBA" id="ARBA00022917"/>
    </source>
</evidence>
<dbReference type="InterPro" id="IPR001059">
    <property type="entry name" value="Transl_elong_P/YeiP_cen"/>
</dbReference>
<evidence type="ECO:0000256" key="4">
    <source>
        <dbReference type="ARBA" id="ARBA00022490"/>
    </source>
</evidence>
<dbReference type="GO" id="GO:0005829">
    <property type="term" value="C:cytosol"/>
    <property type="evidence" value="ECO:0007669"/>
    <property type="project" value="UniProtKB-ARBA"/>
</dbReference>
<evidence type="ECO:0000259" key="10">
    <source>
        <dbReference type="SMART" id="SM00841"/>
    </source>
</evidence>
<dbReference type="Pfam" id="PF09285">
    <property type="entry name" value="Elong-fact-P_C"/>
    <property type="match status" value="1"/>
</dbReference>
<dbReference type="GO" id="GO:0003746">
    <property type="term" value="F:translation elongation factor activity"/>
    <property type="evidence" value="ECO:0007669"/>
    <property type="project" value="UniProtKB-UniRule"/>
</dbReference>
<keyword evidence="6 7" id="KW-0648">Protein biosynthesis</keyword>
<comment type="similarity">
    <text evidence="3 7 9">Belongs to the elongation factor P family.</text>
</comment>
<dbReference type="PANTHER" id="PTHR30053">
    <property type="entry name" value="ELONGATION FACTOR P"/>
    <property type="match status" value="1"/>
</dbReference>
<evidence type="ECO:0000256" key="2">
    <source>
        <dbReference type="ARBA" id="ARBA00004815"/>
    </source>
</evidence>
<dbReference type="Pfam" id="PF08207">
    <property type="entry name" value="EFP_N"/>
    <property type="match status" value="1"/>
</dbReference>
<dbReference type="OrthoDB" id="9801844at2"/>
<protein>
    <recommendedName>
        <fullName evidence="7 8">Elongation factor P</fullName>
        <shortName evidence="7">EF-P</shortName>
    </recommendedName>
</protein>
<comment type="pathway">
    <text evidence="2 7">Protein biosynthesis; polypeptide chain elongation.</text>
</comment>
<evidence type="ECO:0000313" key="13">
    <source>
        <dbReference type="Proteomes" id="UP000036958"/>
    </source>
</evidence>
<comment type="caution">
    <text evidence="12">The sequence shown here is derived from an EMBL/GenBank/DDBJ whole genome shotgun (WGS) entry which is preliminary data.</text>
</comment>
<dbReference type="AlphaFoldDB" id="A0A0L8V8E6"/>
<dbReference type="InterPro" id="IPR011768">
    <property type="entry name" value="Transl_elongation_fac_P"/>
</dbReference>
<sequence>MASTSDFRNGLTIEYNGQIFTIVQFQHVKPGKGAAFVRTKLKNVKTGKVIENTFNAGVKVDVVRVERRPYQYLYKDDMGCNFMHTETFEQISLNPDMIENADLMKEGQMIEVNFQAENETPLTAELPAFVELEIVQTIPGEKGNTASSTALKPATLETGAEIMVPLFINENDIVKVDTRDRSYCERVKK</sequence>
<feature type="domain" description="Elongation factor P C-terminal" evidence="10">
    <location>
        <begin position="130"/>
        <end position="186"/>
    </location>
</feature>
<dbReference type="InterPro" id="IPR014722">
    <property type="entry name" value="Rib_uL2_dom2"/>
</dbReference>
<dbReference type="InterPro" id="IPR020599">
    <property type="entry name" value="Transl_elong_fac_P/YeiP"/>
</dbReference>
<keyword evidence="4 7" id="KW-0963">Cytoplasm</keyword>
<reference evidence="13" key="1">
    <citation type="submission" date="2015-07" db="EMBL/GenBank/DDBJ databases">
        <title>Genome sequencing of Sunxiuqinia dokdonensis strain SK.</title>
        <authorList>
            <person name="Ahn S."/>
            <person name="Kim B.-C."/>
        </authorList>
    </citation>
    <scope>NUCLEOTIDE SEQUENCE [LARGE SCALE GENOMIC DNA]</scope>
    <source>
        <strain evidence="13">SK</strain>
    </source>
</reference>
<dbReference type="CDD" id="cd05794">
    <property type="entry name" value="S1_EF-P_repeat_2"/>
    <property type="match status" value="1"/>
</dbReference>
<evidence type="ECO:0000256" key="9">
    <source>
        <dbReference type="RuleBase" id="RU004389"/>
    </source>
</evidence>
<dbReference type="Pfam" id="PF01132">
    <property type="entry name" value="EFP"/>
    <property type="match status" value="1"/>
</dbReference>
<evidence type="ECO:0000259" key="11">
    <source>
        <dbReference type="SMART" id="SM01185"/>
    </source>
</evidence>
<dbReference type="FunFam" id="2.40.50.140:FF:000004">
    <property type="entry name" value="Elongation factor P"/>
    <property type="match status" value="1"/>
</dbReference>
<dbReference type="SUPFAM" id="SSF50249">
    <property type="entry name" value="Nucleic acid-binding proteins"/>
    <property type="match status" value="2"/>
</dbReference>
<keyword evidence="13" id="KW-1185">Reference proteome</keyword>
<organism evidence="12 13">
    <name type="scientific">Sunxiuqinia dokdonensis</name>
    <dbReference type="NCBI Taxonomy" id="1409788"/>
    <lineage>
        <taxon>Bacteria</taxon>
        <taxon>Pseudomonadati</taxon>
        <taxon>Bacteroidota</taxon>
        <taxon>Bacteroidia</taxon>
        <taxon>Marinilabiliales</taxon>
        <taxon>Prolixibacteraceae</taxon>
        <taxon>Sunxiuqinia</taxon>
    </lineage>
</organism>
<feature type="domain" description="Translation elongation factor P/YeiP central" evidence="11">
    <location>
        <begin position="67"/>
        <end position="122"/>
    </location>
</feature>
<dbReference type="InterPro" id="IPR015365">
    <property type="entry name" value="Elong-fact-P_C"/>
</dbReference>
<dbReference type="NCBIfam" id="NF001810">
    <property type="entry name" value="PRK00529.1"/>
    <property type="match status" value="1"/>
</dbReference>
<dbReference type="FunFam" id="2.30.30.30:FF:000003">
    <property type="entry name" value="Elongation factor P"/>
    <property type="match status" value="1"/>
</dbReference>
<evidence type="ECO:0000313" key="12">
    <source>
        <dbReference type="EMBL" id="KOH44477.1"/>
    </source>
</evidence>
<dbReference type="InterPro" id="IPR013185">
    <property type="entry name" value="Transl_elong_KOW-like"/>
</dbReference>
<dbReference type="InterPro" id="IPR008991">
    <property type="entry name" value="Translation_prot_SH3-like_sf"/>
</dbReference>
<dbReference type="Gene3D" id="2.30.30.30">
    <property type="match status" value="1"/>
</dbReference>
<name>A0A0L8V8E6_9BACT</name>
<dbReference type="PIRSF" id="PIRSF005901">
    <property type="entry name" value="EF-P"/>
    <property type="match status" value="1"/>
</dbReference>
<dbReference type="NCBIfam" id="TIGR00038">
    <property type="entry name" value="efp"/>
    <property type="match status" value="1"/>
</dbReference>